<comment type="similarity">
    <text evidence="2">Belongs to the major facilitator superfamily. Proton-dependent oligopeptide transporter (POT/PTR) (TC 2.A.17) family.</text>
</comment>
<keyword evidence="5 6" id="KW-0472">Membrane</keyword>
<feature type="transmembrane region" description="Helical" evidence="6">
    <location>
        <begin position="893"/>
        <end position="915"/>
    </location>
</feature>
<name>A0A4D6MUZ5_VIGUN</name>
<dbReference type="GO" id="GO:0016020">
    <property type="term" value="C:membrane"/>
    <property type="evidence" value="ECO:0007669"/>
    <property type="project" value="UniProtKB-SubCell"/>
</dbReference>
<evidence type="ECO:0000256" key="2">
    <source>
        <dbReference type="ARBA" id="ARBA00005982"/>
    </source>
</evidence>
<dbReference type="SUPFAM" id="SSF103473">
    <property type="entry name" value="MFS general substrate transporter"/>
    <property type="match status" value="2"/>
</dbReference>
<dbReference type="Proteomes" id="UP000501690">
    <property type="component" value="Linkage Group LG8"/>
</dbReference>
<feature type="transmembrane region" description="Helical" evidence="6">
    <location>
        <begin position="974"/>
        <end position="993"/>
    </location>
</feature>
<feature type="transmembrane region" description="Helical" evidence="6">
    <location>
        <begin position="313"/>
        <end position="332"/>
    </location>
</feature>
<dbReference type="AlphaFoldDB" id="A0A4D6MUZ5"/>
<organism evidence="7 8">
    <name type="scientific">Vigna unguiculata</name>
    <name type="common">Cowpea</name>
    <dbReference type="NCBI Taxonomy" id="3917"/>
    <lineage>
        <taxon>Eukaryota</taxon>
        <taxon>Viridiplantae</taxon>
        <taxon>Streptophyta</taxon>
        <taxon>Embryophyta</taxon>
        <taxon>Tracheophyta</taxon>
        <taxon>Spermatophyta</taxon>
        <taxon>Magnoliopsida</taxon>
        <taxon>eudicotyledons</taxon>
        <taxon>Gunneridae</taxon>
        <taxon>Pentapetalae</taxon>
        <taxon>rosids</taxon>
        <taxon>fabids</taxon>
        <taxon>Fabales</taxon>
        <taxon>Fabaceae</taxon>
        <taxon>Papilionoideae</taxon>
        <taxon>50 kb inversion clade</taxon>
        <taxon>NPAAA clade</taxon>
        <taxon>indigoferoid/millettioid clade</taxon>
        <taxon>Phaseoleae</taxon>
        <taxon>Vigna</taxon>
    </lineage>
</organism>
<evidence type="ECO:0000256" key="1">
    <source>
        <dbReference type="ARBA" id="ARBA00004141"/>
    </source>
</evidence>
<dbReference type="Gene3D" id="1.20.1250.20">
    <property type="entry name" value="MFS general substrate transporter like domains"/>
    <property type="match status" value="2"/>
</dbReference>
<protein>
    <submittedName>
        <fullName evidence="7">Solute carrier family 15</fullName>
    </submittedName>
</protein>
<comment type="subcellular location">
    <subcellularLocation>
        <location evidence="1">Membrane</location>
        <topology evidence="1">Multi-pass membrane protein</topology>
    </subcellularLocation>
</comment>
<feature type="transmembrane region" description="Helical" evidence="6">
    <location>
        <begin position="704"/>
        <end position="726"/>
    </location>
</feature>
<feature type="transmembrane region" description="Helical" evidence="6">
    <location>
        <begin position="587"/>
        <end position="610"/>
    </location>
</feature>
<keyword evidence="3 6" id="KW-0812">Transmembrane</keyword>
<feature type="transmembrane region" description="Helical" evidence="6">
    <location>
        <begin position="854"/>
        <end position="873"/>
    </location>
</feature>
<feature type="transmembrane region" description="Helical" evidence="6">
    <location>
        <begin position="433"/>
        <end position="452"/>
    </location>
</feature>
<dbReference type="Pfam" id="PF00854">
    <property type="entry name" value="PTR2"/>
    <property type="match status" value="2"/>
</dbReference>
<dbReference type="InterPro" id="IPR036259">
    <property type="entry name" value="MFS_trans_sf"/>
</dbReference>
<feature type="transmembrane region" description="Helical" evidence="6">
    <location>
        <begin position="1057"/>
        <end position="1077"/>
    </location>
</feature>
<dbReference type="GO" id="GO:0022857">
    <property type="term" value="F:transmembrane transporter activity"/>
    <property type="evidence" value="ECO:0007669"/>
    <property type="project" value="InterPro"/>
</dbReference>
<evidence type="ECO:0000313" key="8">
    <source>
        <dbReference type="Proteomes" id="UP000501690"/>
    </source>
</evidence>
<feature type="transmembrane region" description="Helical" evidence="6">
    <location>
        <begin position="118"/>
        <end position="146"/>
    </location>
</feature>
<dbReference type="PANTHER" id="PTHR11654">
    <property type="entry name" value="OLIGOPEPTIDE TRANSPORTER-RELATED"/>
    <property type="match status" value="1"/>
</dbReference>
<keyword evidence="8" id="KW-1185">Reference proteome</keyword>
<feature type="transmembrane region" description="Helical" evidence="6">
    <location>
        <begin position="935"/>
        <end position="954"/>
    </location>
</feature>
<feature type="transmembrane region" description="Helical" evidence="6">
    <location>
        <begin position="166"/>
        <end position="185"/>
    </location>
</feature>
<evidence type="ECO:0000256" key="5">
    <source>
        <dbReference type="ARBA" id="ARBA00023136"/>
    </source>
</evidence>
<feature type="transmembrane region" description="Helical" evidence="6">
    <location>
        <begin position="516"/>
        <end position="533"/>
    </location>
</feature>
<accession>A0A4D6MUZ5</accession>
<feature type="transmembrane region" description="Helical" evidence="6">
    <location>
        <begin position="394"/>
        <end position="413"/>
    </location>
</feature>
<feature type="transmembrane region" description="Helical" evidence="6">
    <location>
        <begin position="732"/>
        <end position="759"/>
    </location>
</feature>
<feature type="transmembrane region" description="Helical" evidence="6">
    <location>
        <begin position="473"/>
        <end position="496"/>
    </location>
</feature>
<evidence type="ECO:0000313" key="7">
    <source>
        <dbReference type="EMBL" id="QCE03725.1"/>
    </source>
</evidence>
<feature type="transmembrane region" description="Helical" evidence="6">
    <location>
        <begin position="352"/>
        <end position="374"/>
    </location>
</feature>
<evidence type="ECO:0000256" key="4">
    <source>
        <dbReference type="ARBA" id="ARBA00022989"/>
    </source>
</evidence>
<dbReference type="InterPro" id="IPR000109">
    <property type="entry name" value="POT_fam"/>
</dbReference>
<gene>
    <name evidence="7" type="ORF">DEO72_LG8g1750</name>
</gene>
<feature type="transmembrane region" description="Helical" evidence="6">
    <location>
        <begin position="21"/>
        <end position="39"/>
    </location>
</feature>
<feature type="transmembrane region" description="Helical" evidence="6">
    <location>
        <begin position="191"/>
        <end position="218"/>
    </location>
</feature>
<feature type="transmembrane region" description="Helical" evidence="6">
    <location>
        <begin position="78"/>
        <end position="98"/>
    </location>
</feature>
<feature type="transmembrane region" description="Helical" evidence="6">
    <location>
        <begin position="560"/>
        <end position="581"/>
    </location>
</feature>
<feature type="transmembrane region" description="Helical" evidence="6">
    <location>
        <begin position="617"/>
        <end position="639"/>
    </location>
</feature>
<feature type="transmembrane region" description="Helical" evidence="6">
    <location>
        <begin position="1014"/>
        <end position="1037"/>
    </location>
</feature>
<dbReference type="EMBL" id="CP039352">
    <property type="protein sequence ID" value="QCE03725.1"/>
    <property type="molecule type" value="Genomic_DNA"/>
</dbReference>
<evidence type="ECO:0000256" key="6">
    <source>
        <dbReference type="SAM" id="Phobius"/>
    </source>
</evidence>
<feature type="transmembrane region" description="Helical" evidence="6">
    <location>
        <begin position="45"/>
        <end position="71"/>
    </location>
</feature>
<proteinExistence type="inferred from homology"/>
<sequence>MENKPGWRAISYILGNQIVERIATLGMMGNFMVFLLQFFNLGQVAAANVLATLGGASNLTAVIAACVADAYLGKFKTIAISSFGALMGMVILTLTAWVPQLHPPSCTSTENCVPPTSFQLGFLILGYGCLALGTGGIGPCTIPFAIDQFDTTSSEGRKVMNRFFNWYFTSVTVIQLFSLTAVVYLQNRSWILSFGMLSLLMSFSIIIFFVGASIYVYIPPEGTIFSGIAQVFFAAYKKRRLKIPVIEDEGIYYDPPVDAKTLLKMPLTKQLSCLNKAALIEDNELNRGGTVKNPWRVCSIQQVEEVKCLIKMLPIWASGILCLVPVVQQGTFPVSQALKMDRHLGANLKLPPATFNVVSLITIIIFLPCFDLFLQPILAKVTKNEEGLTSLQKIVIGDICSVLTMLSAGLVEWRRRGVAIAHGAADGVAPMSAMWLAPQFVFLGLCEILTVVGHTQFYNTESPENMKSIGNSLQYLVMAFSIYVGTLMVNVVNQVTRKYGGIDWLNDDINAGRLDYYYFLLAGFATINLVYILRRSSSNSIAMENKPGWRAISYILGNQIVLKIATLGMIGNFMVYLLQFFNLGQVAAANVLATLLGTSNLTAVIGACVADAYLGKFKVIAISSFGTLVGMVILTLTALPQLHPPSCTSTEHCVPPTSFQLGFLVLGYGLLALGTGAIGPCTISFAIDQFDTTCSEGRKGVNSFFIWYFTSLTTVMLISLTVVVYLQNKSWILSFGMLSFLMSFSIIIFFVGASVYVYIPPKGSIFSSIAQVFVVAYKKRHLKIPIIEDEGLYYDPPVDAETLLKMPLTKQLKCLNKAALIKDNELNVGGTVKNPWRVCSIQQVEEVKCLIKMLPIWASGILCLIPVVQQGTFPVSQALKMDRHLGANFKLPPATFNVVSLITIIIFLPCFDLFLQPILAKVTKNEEGLTSLQKIVIGGVCSVLTMLCAGLVEWRRRGVAIAHGAADGVAPMSAMWLAPQFVFLGLCEILTVVGHTQFYNTESPENMKSIGNSLQCLVMAFSIYVGTLIVNVVNQVTQKCGGIDWLNDDINIGRLDYYYFLLAGLAAINLVYIFYCVKYYHYKVLIDNNTI</sequence>
<keyword evidence="4 6" id="KW-1133">Transmembrane helix</keyword>
<evidence type="ECO:0000256" key="3">
    <source>
        <dbReference type="ARBA" id="ARBA00022692"/>
    </source>
</evidence>
<feature type="transmembrane region" description="Helical" evidence="6">
    <location>
        <begin position="659"/>
        <end position="683"/>
    </location>
</feature>
<reference evidence="7 8" key="1">
    <citation type="submission" date="2019-04" db="EMBL/GenBank/DDBJ databases">
        <title>An improved genome assembly and genetic linkage map for asparagus bean, Vigna unguiculata ssp. sesquipedialis.</title>
        <authorList>
            <person name="Xia Q."/>
            <person name="Zhang R."/>
            <person name="Dong Y."/>
        </authorList>
    </citation>
    <scope>NUCLEOTIDE SEQUENCE [LARGE SCALE GENOMIC DNA]</scope>
    <source>
        <tissue evidence="7">Leaf</tissue>
    </source>
</reference>